<dbReference type="InterPro" id="IPR007079">
    <property type="entry name" value="SuccinylArg_d-Hdrlase_AstB"/>
</dbReference>
<evidence type="ECO:0000256" key="1">
    <source>
        <dbReference type="ARBA" id="ARBA00022503"/>
    </source>
</evidence>
<keyword evidence="1 3" id="KW-0056">Arginine metabolism</keyword>
<keyword evidence="6" id="KW-1185">Reference proteome</keyword>
<feature type="binding site" evidence="3">
    <location>
        <position position="255"/>
    </location>
    <ligand>
        <name>substrate</name>
    </ligand>
</feature>
<dbReference type="RefSeq" id="WP_019952021.1">
    <property type="nucleotide sequence ID" value="NZ_JBHLVX010000067.1"/>
</dbReference>
<dbReference type="Pfam" id="PF04996">
    <property type="entry name" value="AstB"/>
    <property type="match status" value="1"/>
</dbReference>
<dbReference type="Proteomes" id="UP001589814">
    <property type="component" value="Unassembled WGS sequence"/>
</dbReference>
<comment type="pathway">
    <text evidence="3">Amino-acid degradation; L-arginine degradation via AST pathway; L-glutamate and succinate from L-arginine: step 2/5.</text>
</comment>
<sequence length="455" mass="48984">MSETRLAQEINFDGLPGPTHNYAGLAQGNLASAHHAGLVSNPREAALQGLAKMKASRDAGFPQAVLPPQQRPDMALLHRLGFRGTPEEVLPRVADEAPELLHAACSAAAMWTANAATVTPSTDSLDARVHFTPANMQSALHRAIEAAQTGRTLAAIFRDDEYFAHHPALPATPWFADEGAANHTRLCAHHGGPGVHLFVHGDGACEGAPRPQRYTPRQTLRASRALSRQHGLTSAQALFAQQHPAAIDAGVFHNDVICVGSGAVLLYHEYAFADEQAVLDGLRERLAVRADGQPLIPVRVPEEAVSLNAAVASYLFNSQLLLRDDGSMVLVVPGECESDAQVWQAIQNLLLAGHNPISEVVVRDVKQSMRNGGGPACLRLRVVLSEAERAALGARVMLDDALYGELTGWVERHYRDRLDLADLADPQLAHESLVALDELTGIMQLGSIYPFQLDD</sequence>
<dbReference type="GO" id="GO:0009015">
    <property type="term" value="F:N-succinylarginine dihydrolase activity"/>
    <property type="evidence" value="ECO:0007669"/>
    <property type="project" value="UniProtKB-EC"/>
</dbReference>
<dbReference type="PANTHER" id="PTHR30420:SF2">
    <property type="entry name" value="N-SUCCINYLARGININE DIHYDROLASE"/>
    <property type="match status" value="1"/>
</dbReference>
<comment type="catalytic activity">
    <reaction evidence="3">
        <text>N(2)-succinyl-L-arginine + 2 H2O + 2 H(+) = N(2)-succinyl-L-ornithine + 2 NH4(+) + CO2</text>
        <dbReference type="Rhea" id="RHEA:19533"/>
        <dbReference type="ChEBI" id="CHEBI:15377"/>
        <dbReference type="ChEBI" id="CHEBI:15378"/>
        <dbReference type="ChEBI" id="CHEBI:16526"/>
        <dbReference type="ChEBI" id="CHEBI:28938"/>
        <dbReference type="ChEBI" id="CHEBI:58241"/>
        <dbReference type="ChEBI" id="CHEBI:58514"/>
        <dbReference type="EC" id="3.5.3.23"/>
    </reaction>
</comment>
<organism evidence="5 6">
    <name type="scientific">Kushneria aurantia</name>
    <dbReference type="NCBI Taxonomy" id="504092"/>
    <lineage>
        <taxon>Bacteria</taxon>
        <taxon>Pseudomonadati</taxon>
        <taxon>Pseudomonadota</taxon>
        <taxon>Gammaproteobacteria</taxon>
        <taxon>Oceanospirillales</taxon>
        <taxon>Halomonadaceae</taxon>
        <taxon>Kushneria</taxon>
    </lineage>
</organism>
<feature type="binding site" evidence="3">
    <location>
        <begin position="141"/>
        <end position="142"/>
    </location>
    <ligand>
        <name>substrate</name>
    </ligand>
</feature>
<evidence type="ECO:0000256" key="4">
    <source>
        <dbReference type="NCBIfam" id="TIGR03241"/>
    </source>
</evidence>
<dbReference type="NCBIfam" id="NF009789">
    <property type="entry name" value="PRK13281.1"/>
    <property type="match status" value="1"/>
</dbReference>
<accession>A0ABV6G935</accession>
<protein>
    <recommendedName>
        <fullName evidence="3 4">N-succinylarginine dihydrolase</fullName>
        <ecNumber evidence="3 4">3.5.3.23</ecNumber>
    </recommendedName>
</protein>
<dbReference type="InterPro" id="IPR037031">
    <property type="entry name" value="AstB_sf"/>
</dbReference>
<dbReference type="PANTHER" id="PTHR30420">
    <property type="entry name" value="N-SUCCINYLARGININE DIHYDROLASE"/>
    <property type="match status" value="1"/>
</dbReference>
<comment type="subunit">
    <text evidence="3">Homodimer.</text>
</comment>
<comment type="function">
    <text evidence="3">Catalyzes the hydrolysis of N(2)-succinylarginine into N(2)-succinylornithine, ammonia and CO(2).</text>
</comment>
<dbReference type="HAMAP" id="MF_01172">
    <property type="entry name" value="AstB"/>
    <property type="match status" value="1"/>
</dbReference>
<feature type="binding site" evidence="3">
    <location>
        <position position="371"/>
    </location>
    <ligand>
        <name>substrate</name>
    </ligand>
</feature>
<gene>
    <name evidence="3 5" type="primary">astB</name>
    <name evidence="5" type="ORF">ACFFHW_17460</name>
</gene>
<evidence type="ECO:0000256" key="3">
    <source>
        <dbReference type="HAMAP-Rule" id="MF_01172"/>
    </source>
</evidence>
<reference evidence="5 6" key="1">
    <citation type="submission" date="2024-09" db="EMBL/GenBank/DDBJ databases">
        <authorList>
            <person name="Sun Q."/>
            <person name="Mori K."/>
        </authorList>
    </citation>
    <scope>NUCLEOTIDE SEQUENCE [LARGE SCALE GENOMIC DNA]</scope>
    <source>
        <strain evidence="5 6">CCM 7415</strain>
    </source>
</reference>
<dbReference type="EC" id="3.5.3.23" evidence="3 4"/>
<evidence type="ECO:0000256" key="2">
    <source>
        <dbReference type="ARBA" id="ARBA00022801"/>
    </source>
</evidence>
<feature type="active site" evidence="3">
    <location>
        <position position="253"/>
    </location>
</feature>
<name>A0ABV6G935_9GAMM</name>
<comment type="caution">
    <text evidence="5">The sequence shown here is derived from an EMBL/GenBank/DDBJ whole genome shotgun (WGS) entry which is preliminary data.</text>
</comment>
<evidence type="ECO:0000313" key="5">
    <source>
        <dbReference type="EMBL" id="MFC0269754.1"/>
    </source>
</evidence>
<evidence type="ECO:0000313" key="6">
    <source>
        <dbReference type="Proteomes" id="UP001589814"/>
    </source>
</evidence>
<dbReference type="SUPFAM" id="SSF55909">
    <property type="entry name" value="Pentein"/>
    <property type="match status" value="1"/>
</dbReference>
<comment type="similarity">
    <text evidence="3">Belongs to the succinylarginine dihydrolase family.</text>
</comment>
<feature type="binding site" evidence="3">
    <location>
        <position position="114"/>
    </location>
    <ligand>
        <name>substrate</name>
    </ligand>
</feature>
<proteinExistence type="inferred from homology"/>
<dbReference type="EMBL" id="JBHLVX010000067">
    <property type="protein sequence ID" value="MFC0269754.1"/>
    <property type="molecule type" value="Genomic_DNA"/>
</dbReference>
<feature type="active site" description="Nucleophile" evidence="3">
    <location>
        <position position="377"/>
    </location>
</feature>
<feature type="binding site" evidence="3">
    <location>
        <position position="217"/>
    </location>
    <ligand>
        <name>substrate</name>
    </ligand>
</feature>
<dbReference type="NCBIfam" id="TIGR03241">
    <property type="entry name" value="arg_catab_astB"/>
    <property type="match status" value="1"/>
</dbReference>
<keyword evidence="2 3" id="KW-0378">Hydrolase</keyword>
<feature type="binding site" evidence="3">
    <location>
        <begin position="23"/>
        <end position="32"/>
    </location>
    <ligand>
        <name>substrate</name>
    </ligand>
</feature>
<feature type="active site" evidence="3">
    <location>
        <position position="178"/>
    </location>
</feature>
<dbReference type="Gene3D" id="3.75.10.20">
    <property type="entry name" value="Succinylarginine dihydrolase"/>
    <property type="match status" value="1"/>
</dbReference>